<evidence type="ECO:0000313" key="1">
    <source>
        <dbReference type="EMBL" id="PKR80105.1"/>
    </source>
</evidence>
<gene>
    <name evidence="1" type="ORF">CW751_11410</name>
</gene>
<dbReference type="Proteomes" id="UP000236654">
    <property type="component" value="Unassembled WGS sequence"/>
</dbReference>
<proteinExistence type="predicted"/>
<keyword evidence="2" id="KW-1185">Reference proteome</keyword>
<reference evidence="1 2" key="1">
    <citation type="submission" date="2017-12" db="EMBL/GenBank/DDBJ databases">
        <title>The draft genome sequence of Brumimicrobium saltpan LHR20.</title>
        <authorList>
            <person name="Do Z.-J."/>
            <person name="Luo H.-R."/>
        </authorList>
    </citation>
    <scope>NUCLEOTIDE SEQUENCE [LARGE SCALE GENOMIC DNA]</scope>
    <source>
        <strain evidence="1 2">LHR20</strain>
    </source>
</reference>
<comment type="caution">
    <text evidence="1">The sequence shown here is derived from an EMBL/GenBank/DDBJ whole genome shotgun (WGS) entry which is preliminary data.</text>
</comment>
<dbReference type="AlphaFoldDB" id="A0A2I0R0N5"/>
<dbReference type="RefSeq" id="WP_101335163.1">
    <property type="nucleotide sequence ID" value="NZ_PJNI01000013.1"/>
</dbReference>
<name>A0A2I0R0N5_9FLAO</name>
<accession>A0A2I0R0N5</accession>
<evidence type="ECO:0000313" key="2">
    <source>
        <dbReference type="Proteomes" id="UP000236654"/>
    </source>
</evidence>
<sequence length="62" mass="7208">MKSRGSGGITKHWREDGIKEIENTIRRNESELQGVQNSLEVKTKELNYLIDNYTEGIKKQED</sequence>
<protein>
    <submittedName>
        <fullName evidence="1">Uncharacterized protein</fullName>
    </submittedName>
</protein>
<organism evidence="1 2">
    <name type="scientific">Brumimicrobium salinarum</name>
    <dbReference type="NCBI Taxonomy" id="2058658"/>
    <lineage>
        <taxon>Bacteria</taxon>
        <taxon>Pseudomonadati</taxon>
        <taxon>Bacteroidota</taxon>
        <taxon>Flavobacteriia</taxon>
        <taxon>Flavobacteriales</taxon>
        <taxon>Crocinitomicaceae</taxon>
        <taxon>Brumimicrobium</taxon>
    </lineage>
</organism>
<dbReference type="EMBL" id="PJNI01000013">
    <property type="protein sequence ID" value="PKR80105.1"/>
    <property type="molecule type" value="Genomic_DNA"/>
</dbReference>